<dbReference type="InterPro" id="IPR041617">
    <property type="entry name" value="TPR_MalT"/>
</dbReference>
<evidence type="ECO:0000256" key="2">
    <source>
        <dbReference type="ARBA" id="ARBA00022840"/>
    </source>
</evidence>
<dbReference type="Pfam" id="PF00069">
    <property type="entry name" value="Pkinase"/>
    <property type="match status" value="2"/>
</dbReference>
<proteinExistence type="predicted"/>
<sequence length="1276" mass="143421">MDNLPEFIGSYRILKTLGLGGMGVVYQARHEETDDNVALKTVRLAHEGLLQSLRREIRGLARIRHPGIVRIVDEGVHEGLPWYAMELLEGATLRHHFTAASPRPTTARKNQGTSACATASIEEEPTPNIRWTDSSLRDTAPRGSSDPAPECGPRNERSDVGVHLFRPRINIDPIENLSRILTLVYRLCIPLAFLHGEGVVHRDLKPDNVFVKSDGNPVLVDFGLMAQFGGVISRESLVVERGGIGTVSYMAPEQIRGGFVDARADIYALGCILFELLVGHPPFIAPIPTQILRAHLHAAPVSPSKLRPGLPEELDDLVLKLLTKDPRTRPGYADTVASELVHLGADPGQEVRGPKARPYLYRSGFVGRVKQLDLLGEHLDQLGQGKGGLILLGGESGVGKTRLAVEFGQVADDLGVQVLTGECLEQRLRPLLIFRKIFQFLSDLCREKGPDETDRLLGPRIKLFMLYEPCFMDLPQVDTYPDISDLPANSARLRLFSYLIETLEALGEDKPLLLIFDDLQWADDLSSGFLNFVLQAGHLTRLPILILGTFRSEEVTPDIQNMMNNPETKCIDLNRLDEQAINSIVADMLALSSTPEVFCRYMSRHSEGNPFFIAEYLRASVERGLLWRDEYGKWQVAAPSHHTATTSDFEQLPLPRALHDLIKHRLTGLPQSAKTVARSCSVLGREASTALLWEMSKLEEAEFFDATKELLRCFILERTEPDSLRFTHDKIREVTYKNIACDERPQLHRDAAQAIEALFAETRIEHLAELGQHWAAAGELNKARDCYLAGARRAKDRYSLTEAEHLYRAYLALVEKPAVEVVSAYIELGENVLHVQGRHREALVEHQQALELAEKTGDRFEIARSTVCLGKDNLRLGHLDKTQKLYNEALEIFRELGNRYYEGKTLGNLASLNFEQSRFEQARNLHEQALTLIRESGDQMHEGVTLGNLANIHFATGDLEKASELYHQALSIFRTIGDQRLEGWIIDHIAQLHQDQGREKEAYELFKQALALHRKAGYRRNEGITLGKMASHMDRMGFTQKSRELYKQALNVFQDIGDRLFQGWTLGNLAYHYQNHGLLEKAWPLLEQSLKLAQDLRNKQLEAFIHANIGTHYREQGSLEEAKKSYNSSLAMYRELGDRRMIGSALFNMANLVRLTTGNFEEVEKMLKKSESLLRGVKDPVSLIANLGEQGMNALAQGQSAKSYLKEIDKLAAHVDLPAESRLKSSITSLRNAQKSFEAGNQKLLFRGELIEDIPQNIRQWLAREGQLPLEQISAE</sequence>
<dbReference type="PROSITE" id="PS00108">
    <property type="entry name" value="PROTEIN_KINASE_ST"/>
    <property type="match status" value="1"/>
</dbReference>
<dbReference type="InterPro" id="IPR025662">
    <property type="entry name" value="Sigma_54_int_dom_ATP-bd_1"/>
</dbReference>
<dbReference type="InterPro" id="IPR019734">
    <property type="entry name" value="TPR_rpt"/>
</dbReference>
<dbReference type="SUPFAM" id="SSF48452">
    <property type="entry name" value="TPR-like"/>
    <property type="match status" value="2"/>
</dbReference>
<dbReference type="PROSITE" id="PS00107">
    <property type="entry name" value="PROTEIN_KINASE_ATP"/>
    <property type="match status" value="1"/>
</dbReference>
<evidence type="ECO:0000256" key="3">
    <source>
        <dbReference type="PROSITE-ProRule" id="PRU10141"/>
    </source>
</evidence>
<dbReference type="SMART" id="SM00028">
    <property type="entry name" value="TPR"/>
    <property type="match status" value="8"/>
</dbReference>
<dbReference type="Gene3D" id="1.25.40.10">
    <property type="entry name" value="Tetratricopeptide repeat domain"/>
    <property type="match status" value="2"/>
</dbReference>
<dbReference type="InterPro" id="IPR011009">
    <property type="entry name" value="Kinase-like_dom_sf"/>
</dbReference>
<feature type="binding site" evidence="3">
    <location>
        <position position="40"/>
    </location>
    <ligand>
        <name>ATP</name>
        <dbReference type="ChEBI" id="CHEBI:30616"/>
    </ligand>
</feature>
<dbReference type="InterPro" id="IPR017441">
    <property type="entry name" value="Protein_kinase_ATP_BS"/>
</dbReference>
<dbReference type="Gene3D" id="3.40.50.300">
    <property type="entry name" value="P-loop containing nucleotide triphosphate hydrolases"/>
    <property type="match status" value="1"/>
</dbReference>
<feature type="domain" description="Protein kinase" evidence="5">
    <location>
        <begin position="11"/>
        <end position="341"/>
    </location>
</feature>
<dbReference type="SUPFAM" id="SSF56112">
    <property type="entry name" value="Protein kinase-like (PK-like)"/>
    <property type="match status" value="1"/>
</dbReference>
<evidence type="ECO:0000313" key="6">
    <source>
        <dbReference type="EMBL" id="MFC1852288.1"/>
    </source>
</evidence>
<dbReference type="InterPro" id="IPR041664">
    <property type="entry name" value="AAA_16"/>
</dbReference>
<keyword evidence="1 3" id="KW-0547">Nucleotide-binding</keyword>
<dbReference type="PANTHER" id="PTHR16305">
    <property type="entry name" value="TESTICULAR SOLUBLE ADENYLYL CYCLASE"/>
    <property type="match status" value="1"/>
</dbReference>
<keyword evidence="2 3" id="KW-0067">ATP-binding</keyword>
<dbReference type="Gene3D" id="1.10.510.10">
    <property type="entry name" value="Transferase(Phosphotransferase) domain 1"/>
    <property type="match status" value="1"/>
</dbReference>
<evidence type="ECO:0000256" key="4">
    <source>
        <dbReference type="SAM" id="MobiDB-lite"/>
    </source>
</evidence>
<evidence type="ECO:0000259" key="5">
    <source>
        <dbReference type="PROSITE" id="PS50011"/>
    </source>
</evidence>
<dbReference type="Pfam" id="PF13191">
    <property type="entry name" value="AAA_16"/>
    <property type="match status" value="1"/>
</dbReference>
<name>A0ABV6Z1I6_UNCC1</name>
<evidence type="ECO:0000256" key="1">
    <source>
        <dbReference type="ARBA" id="ARBA00022741"/>
    </source>
</evidence>
<dbReference type="InterPro" id="IPR000719">
    <property type="entry name" value="Prot_kinase_dom"/>
</dbReference>
<protein>
    <submittedName>
        <fullName evidence="6">Tetratricopeptide repeat protein</fullName>
    </submittedName>
</protein>
<dbReference type="Pfam" id="PF17874">
    <property type="entry name" value="TPR_MalT"/>
    <property type="match status" value="2"/>
</dbReference>
<dbReference type="PANTHER" id="PTHR16305:SF28">
    <property type="entry name" value="GUANYLATE CYCLASE DOMAIN-CONTAINING PROTEIN"/>
    <property type="match status" value="1"/>
</dbReference>
<dbReference type="Proteomes" id="UP001594351">
    <property type="component" value="Unassembled WGS sequence"/>
</dbReference>
<dbReference type="SUPFAM" id="SSF52540">
    <property type="entry name" value="P-loop containing nucleoside triphosphate hydrolases"/>
    <property type="match status" value="1"/>
</dbReference>
<organism evidence="6 7">
    <name type="scientific">candidate division CSSED10-310 bacterium</name>
    <dbReference type="NCBI Taxonomy" id="2855610"/>
    <lineage>
        <taxon>Bacteria</taxon>
        <taxon>Bacteria division CSSED10-310</taxon>
    </lineage>
</organism>
<dbReference type="PROSITE" id="PS00675">
    <property type="entry name" value="SIGMA54_INTERACT_1"/>
    <property type="match status" value="1"/>
</dbReference>
<dbReference type="InterPro" id="IPR008271">
    <property type="entry name" value="Ser/Thr_kinase_AS"/>
</dbReference>
<accession>A0ABV6Z1I6</accession>
<dbReference type="CDD" id="cd14014">
    <property type="entry name" value="STKc_PknB_like"/>
    <property type="match status" value="1"/>
</dbReference>
<dbReference type="Gene3D" id="3.30.200.20">
    <property type="entry name" value="Phosphorylase Kinase, domain 1"/>
    <property type="match status" value="1"/>
</dbReference>
<dbReference type="SMART" id="SM00220">
    <property type="entry name" value="S_TKc"/>
    <property type="match status" value="1"/>
</dbReference>
<dbReference type="PROSITE" id="PS50011">
    <property type="entry name" value="PROTEIN_KINASE_DOM"/>
    <property type="match status" value="1"/>
</dbReference>
<keyword evidence="7" id="KW-1185">Reference proteome</keyword>
<gene>
    <name evidence="6" type="ORF">ACFL27_18990</name>
</gene>
<evidence type="ECO:0000313" key="7">
    <source>
        <dbReference type="Proteomes" id="UP001594351"/>
    </source>
</evidence>
<feature type="region of interest" description="Disordered" evidence="4">
    <location>
        <begin position="101"/>
        <end position="157"/>
    </location>
</feature>
<dbReference type="EMBL" id="JBHPBY010000293">
    <property type="protein sequence ID" value="MFC1852288.1"/>
    <property type="molecule type" value="Genomic_DNA"/>
</dbReference>
<dbReference type="InterPro" id="IPR011990">
    <property type="entry name" value="TPR-like_helical_dom_sf"/>
</dbReference>
<comment type="caution">
    <text evidence="6">The sequence shown here is derived from an EMBL/GenBank/DDBJ whole genome shotgun (WGS) entry which is preliminary data.</text>
</comment>
<feature type="compositionally biased region" description="Polar residues" evidence="4">
    <location>
        <begin position="103"/>
        <end position="117"/>
    </location>
</feature>
<reference evidence="6 7" key="1">
    <citation type="submission" date="2024-09" db="EMBL/GenBank/DDBJ databases">
        <title>Laminarin stimulates single cell rates of sulfate reduction while oxygen inhibits transcriptomic activity in coastal marine sediment.</title>
        <authorList>
            <person name="Lindsay M."/>
            <person name="Orcutt B."/>
            <person name="Emerson D."/>
            <person name="Stepanauskas R."/>
            <person name="D'Angelo T."/>
        </authorList>
    </citation>
    <scope>NUCLEOTIDE SEQUENCE [LARGE SCALE GENOMIC DNA]</scope>
    <source>
        <strain evidence="6">SAG AM-311-K15</strain>
    </source>
</reference>
<dbReference type="InterPro" id="IPR027417">
    <property type="entry name" value="P-loop_NTPase"/>
</dbReference>